<reference evidence="7 8" key="1">
    <citation type="journal article" date="2011" name="J. Bacteriol.">
        <title>Genome sequence of Helicobacter bizzozeronii strain CIII-1, an isolate from human gastric mucosa.</title>
        <authorList>
            <person name="Schott T."/>
            <person name="Rossi M."/>
            <person name="Hanninen M.L."/>
        </authorList>
    </citation>
    <scope>NUCLEOTIDE SEQUENCE [LARGE SCALE GENOMIC DNA]</scope>
    <source>
        <strain evidence="7 8">CIII-1</strain>
    </source>
</reference>
<proteinExistence type="predicted"/>
<evidence type="ECO:0000259" key="6">
    <source>
        <dbReference type="PROSITE" id="PS51007"/>
    </source>
</evidence>
<dbReference type="KEGG" id="hbi:HBZC1_03290"/>
<evidence type="ECO:0000256" key="1">
    <source>
        <dbReference type="ARBA" id="ARBA00022617"/>
    </source>
</evidence>
<gene>
    <name evidence="7" type="ordered locus">HBZC1_03290</name>
</gene>
<keyword evidence="2 4" id="KW-0479">Metal-binding</keyword>
<dbReference type="InterPro" id="IPR036909">
    <property type="entry name" value="Cyt_c-like_dom_sf"/>
</dbReference>
<keyword evidence="8" id="KW-1185">Reference proteome</keyword>
<keyword evidence="1 4" id="KW-0349">Heme</keyword>
<evidence type="ECO:0000313" key="7">
    <source>
        <dbReference type="EMBL" id="CCB79315.1"/>
    </source>
</evidence>
<evidence type="ECO:0000313" key="8">
    <source>
        <dbReference type="Proteomes" id="UP000008387"/>
    </source>
</evidence>
<feature type="domain" description="Cytochrome c" evidence="6">
    <location>
        <begin position="30"/>
        <end position="117"/>
    </location>
</feature>
<dbReference type="GO" id="GO:0009055">
    <property type="term" value="F:electron transfer activity"/>
    <property type="evidence" value="ECO:0007669"/>
    <property type="project" value="InterPro"/>
</dbReference>
<dbReference type="AlphaFoldDB" id="F8KQ10"/>
<dbReference type="InterPro" id="IPR009056">
    <property type="entry name" value="Cyt_c-like_dom"/>
</dbReference>
<feature type="signal peptide" evidence="5">
    <location>
        <begin position="1"/>
        <end position="23"/>
    </location>
</feature>
<dbReference type="STRING" id="1002804.HBZC1_03290"/>
<dbReference type="Gene3D" id="1.10.760.10">
    <property type="entry name" value="Cytochrome c-like domain"/>
    <property type="match status" value="1"/>
</dbReference>
<dbReference type="GeneID" id="64361649"/>
<dbReference type="SUPFAM" id="SSF46626">
    <property type="entry name" value="Cytochrome c"/>
    <property type="match status" value="1"/>
</dbReference>
<keyword evidence="5" id="KW-0732">Signal</keyword>
<protein>
    <submittedName>
        <fullName evidence="7">Probable periplasmic protein Cj0854c</fullName>
    </submittedName>
</protein>
<dbReference type="Pfam" id="PF00034">
    <property type="entry name" value="Cytochrom_C"/>
    <property type="match status" value="1"/>
</dbReference>
<dbReference type="GO" id="GO:0046872">
    <property type="term" value="F:metal ion binding"/>
    <property type="evidence" value="ECO:0007669"/>
    <property type="project" value="UniProtKB-KW"/>
</dbReference>
<feature type="chain" id="PRO_5003373892" evidence="5">
    <location>
        <begin position="24"/>
        <end position="120"/>
    </location>
</feature>
<dbReference type="RefSeq" id="WP_013889809.1">
    <property type="nucleotide sequence ID" value="NC_015674.1"/>
</dbReference>
<keyword evidence="3 4" id="KW-0408">Iron</keyword>
<name>F8KQ10_HELBC</name>
<dbReference type="HOGENOM" id="CLU_145217_0_0_7"/>
<dbReference type="Proteomes" id="UP000008387">
    <property type="component" value="Chromosome"/>
</dbReference>
<evidence type="ECO:0000256" key="2">
    <source>
        <dbReference type="ARBA" id="ARBA00022723"/>
    </source>
</evidence>
<accession>F8KQ10</accession>
<dbReference type="eggNOG" id="COG2010">
    <property type="taxonomic scope" value="Bacteria"/>
</dbReference>
<dbReference type="PROSITE" id="PS51007">
    <property type="entry name" value="CYTC"/>
    <property type="match status" value="1"/>
</dbReference>
<dbReference type="EMBL" id="FR871757">
    <property type="protein sequence ID" value="CCB79315.1"/>
    <property type="molecule type" value="Genomic_DNA"/>
</dbReference>
<evidence type="ECO:0000256" key="3">
    <source>
        <dbReference type="ARBA" id="ARBA00023004"/>
    </source>
</evidence>
<evidence type="ECO:0000256" key="5">
    <source>
        <dbReference type="SAM" id="SignalP"/>
    </source>
</evidence>
<organism evidence="7 8">
    <name type="scientific">Helicobacter bizzozeronii (strain CIII-1)</name>
    <dbReference type="NCBI Taxonomy" id="1002804"/>
    <lineage>
        <taxon>Bacteria</taxon>
        <taxon>Pseudomonadati</taxon>
        <taxon>Campylobacterota</taxon>
        <taxon>Epsilonproteobacteria</taxon>
        <taxon>Campylobacterales</taxon>
        <taxon>Helicobacteraceae</taxon>
        <taxon>Helicobacter</taxon>
    </lineage>
</organism>
<sequence>MCVIACLQRLLGSLFLLVGTSLATENSFITTAEYGKELYNNPRNISCAKCHGALGTEQVITGYTQDNQKHLIKAPPINNLEFEAFKKALTNGKSIMPRYNLTPDEIKAIYYYLASTREKP</sequence>
<evidence type="ECO:0000256" key="4">
    <source>
        <dbReference type="PROSITE-ProRule" id="PRU00433"/>
    </source>
</evidence>
<dbReference type="GO" id="GO:0020037">
    <property type="term" value="F:heme binding"/>
    <property type="evidence" value="ECO:0007669"/>
    <property type="project" value="InterPro"/>
</dbReference>